<gene>
    <name evidence="10" type="ORF">SAMN02745176_00383</name>
</gene>
<evidence type="ECO:0000256" key="2">
    <source>
        <dbReference type="ARBA" id="ARBA00012888"/>
    </source>
</evidence>
<dbReference type="InterPro" id="IPR016181">
    <property type="entry name" value="Acyl_CoA_acyltransferase"/>
</dbReference>
<dbReference type="PIRSF" id="PIRSF000452">
    <property type="entry name" value="6-N-acetyltransf"/>
    <property type="match status" value="1"/>
</dbReference>
<evidence type="ECO:0000259" key="9">
    <source>
        <dbReference type="PROSITE" id="PS51186"/>
    </source>
</evidence>
<feature type="domain" description="N-acetyltransferase" evidence="9">
    <location>
        <begin position="1"/>
        <end position="144"/>
    </location>
</feature>
<dbReference type="GO" id="GO:0046677">
    <property type="term" value="P:response to antibiotic"/>
    <property type="evidence" value="ECO:0007669"/>
    <property type="project" value="UniProtKB-KW"/>
</dbReference>
<dbReference type="InterPro" id="IPR024170">
    <property type="entry name" value="Aminoglycoside_N6-AcTrfrase"/>
</dbReference>
<dbReference type="CDD" id="cd04301">
    <property type="entry name" value="NAT_SF"/>
    <property type="match status" value="1"/>
</dbReference>
<evidence type="ECO:0000313" key="10">
    <source>
        <dbReference type="EMBL" id="SHI46254.1"/>
    </source>
</evidence>
<dbReference type="InterPro" id="IPR051016">
    <property type="entry name" value="Diverse_Substrate_AcTransf"/>
</dbReference>
<evidence type="ECO:0000256" key="5">
    <source>
        <dbReference type="ARBA" id="ARBA00023251"/>
    </source>
</evidence>
<evidence type="ECO:0000256" key="3">
    <source>
        <dbReference type="ARBA" id="ARBA00017677"/>
    </source>
</evidence>
<evidence type="ECO:0000256" key="7">
    <source>
        <dbReference type="ARBA" id="ARBA00029660"/>
    </source>
</evidence>
<protein>
    <recommendedName>
        <fullName evidence="3">Aminoglycoside N(6')-acetyltransferase type 1</fullName>
        <ecNumber evidence="2">2.3.1.82</ecNumber>
    </recommendedName>
    <alternativeName>
        <fullName evidence="7">Aminoglycoside resistance protein</fullName>
    </alternativeName>
</protein>
<comment type="catalytic activity">
    <reaction evidence="8">
        <text>kanamycin B + acetyl-CoA = N(6')-acetylkanamycin B + CoA + H(+)</text>
        <dbReference type="Rhea" id="RHEA:16449"/>
        <dbReference type="ChEBI" id="CHEBI:15378"/>
        <dbReference type="ChEBI" id="CHEBI:57287"/>
        <dbReference type="ChEBI" id="CHEBI:57288"/>
        <dbReference type="ChEBI" id="CHEBI:58390"/>
        <dbReference type="ChEBI" id="CHEBI:58549"/>
        <dbReference type="EC" id="2.3.1.82"/>
    </reaction>
</comment>
<keyword evidence="11" id="KW-1185">Reference proteome</keyword>
<evidence type="ECO:0000256" key="6">
    <source>
        <dbReference type="ARBA" id="ARBA00023315"/>
    </source>
</evidence>
<dbReference type="Proteomes" id="UP000184442">
    <property type="component" value="Unassembled WGS sequence"/>
</dbReference>
<sequence>MIRQAGINDSRVVAELAILLWPDNEVNDLEKEMINSITSEDGAVFIYYSETTPVGFAQCSLRYDYVEGTESSPVGYLEGIYVKDEYRKKGIGKKLLIQCEEWAKSKGCSEFASDCELDNTESLKFHLQVGFEEANRIICFKKNL</sequence>
<evidence type="ECO:0000256" key="1">
    <source>
        <dbReference type="ARBA" id="ARBA00011738"/>
    </source>
</evidence>
<dbReference type="EMBL" id="FQZS01000003">
    <property type="protein sequence ID" value="SHI46254.1"/>
    <property type="molecule type" value="Genomic_DNA"/>
</dbReference>
<dbReference type="Pfam" id="PF00583">
    <property type="entry name" value="Acetyltransf_1"/>
    <property type="match status" value="1"/>
</dbReference>
<dbReference type="SUPFAM" id="SSF55729">
    <property type="entry name" value="Acyl-CoA N-acyltransferases (Nat)"/>
    <property type="match status" value="1"/>
</dbReference>
<dbReference type="PROSITE" id="PS51186">
    <property type="entry name" value="GNAT"/>
    <property type="match status" value="1"/>
</dbReference>
<dbReference type="InterPro" id="IPR000182">
    <property type="entry name" value="GNAT_dom"/>
</dbReference>
<comment type="subunit">
    <text evidence="1">Homodimer.</text>
</comment>
<dbReference type="AlphaFoldDB" id="A0A1M6BBW3"/>
<evidence type="ECO:0000256" key="4">
    <source>
        <dbReference type="ARBA" id="ARBA00022679"/>
    </source>
</evidence>
<dbReference type="Gene3D" id="3.40.630.30">
    <property type="match status" value="1"/>
</dbReference>
<organism evidence="10 11">
    <name type="scientific">Lutispora thermophila DSM 19022</name>
    <dbReference type="NCBI Taxonomy" id="1122184"/>
    <lineage>
        <taxon>Bacteria</taxon>
        <taxon>Bacillati</taxon>
        <taxon>Bacillota</taxon>
        <taxon>Clostridia</taxon>
        <taxon>Lutisporales</taxon>
        <taxon>Lutisporaceae</taxon>
        <taxon>Lutispora</taxon>
    </lineage>
</organism>
<name>A0A1M6BBW3_9FIRM</name>
<dbReference type="PANTHER" id="PTHR10545:SF29">
    <property type="entry name" value="GH14572P-RELATED"/>
    <property type="match status" value="1"/>
</dbReference>
<dbReference type="EC" id="2.3.1.82" evidence="2"/>
<dbReference type="STRING" id="1122184.SAMN02745176_00383"/>
<dbReference type="PANTHER" id="PTHR10545">
    <property type="entry name" value="DIAMINE N-ACETYLTRANSFERASE"/>
    <property type="match status" value="1"/>
</dbReference>
<proteinExistence type="predicted"/>
<keyword evidence="5" id="KW-0046">Antibiotic resistance</keyword>
<dbReference type="GO" id="GO:0047663">
    <property type="term" value="F:aminoglycoside 6'-N-acetyltransferase activity"/>
    <property type="evidence" value="ECO:0007669"/>
    <property type="project" value="UniProtKB-EC"/>
</dbReference>
<accession>A0A1M6BBW3</accession>
<evidence type="ECO:0000313" key="11">
    <source>
        <dbReference type="Proteomes" id="UP000184442"/>
    </source>
</evidence>
<evidence type="ECO:0000256" key="8">
    <source>
        <dbReference type="ARBA" id="ARBA00048923"/>
    </source>
</evidence>
<reference evidence="10 11" key="1">
    <citation type="submission" date="2016-11" db="EMBL/GenBank/DDBJ databases">
        <authorList>
            <person name="Jaros S."/>
            <person name="Januszkiewicz K."/>
            <person name="Wedrychowicz H."/>
        </authorList>
    </citation>
    <scope>NUCLEOTIDE SEQUENCE [LARGE SCALE GENOMIC DNA]</scope>
    <source>
        <strain evidence="10 11">DSM 19022</strain>
    </source>
</reference>
<keyword evidence="6" id="KW-0012">Acyltransferase</keyword>
<keyword evidence="4 10" id="KW-0808">Transferase</keyword>
<dbReference type="NCBIfam" id="NF043067">
    <property type="entry name" value="AAC_6p_group_E"/>
    <property type="match status" value="1"/>
</dbReference>
<dbReference type="RefSeq" id="WP_073023913.1">
    <property type="nucleotide sequence ID" value="NZ_FQZS01000003.1"/>
</dbReference>